<dbReference type="SUPFAM" id="SSF52540">
    <property type="entry name" value="P-loop containing nucleoside triphosphate hydrolases"/>
    <property type="match status" value="1"/>
</dbReference>
<sequence>MRRRPDVSLRRQVPRTKVAVPGPPADLVSRPRLLAVLDRAAEAAIVFVGAPAGFGKTVLLADWARRRGRGAVAWLSADADDNDDRLFWSAVLEALSRSGRFPDGDPVRFLAVPESPSTDLAFLAELADALDALSEPVVLVLDSAHEITSPEPWRGLRTLMRHQPAGLCLAISSRREPPLPLGRARLADRLVEIGAERLRFTAGEAETLFATADAAIPRHEVAPLVDRTGGWPVGLRLAAASAARHGSLWDFDTGRDSATLAYLTDEVLAPLSAAQRELLRTISVCDDIPPGLAPVLCGRADAEAMLHELSGPSVRAVDSGGSPPHRRVTPLLRTYLRAELQRRAPDRARTLHATAARWFADHDRPAAALLHSVHAGDPGQVGELLRTHAVSLFLAGEHQVLRLALAAVEDRRVAADPLAALISAALSLEAAETSAACLQLAWADAAWPDQPTAELTVLRQLAQSRLAQLDRTPAHAGRAAEQIDEGLATALAGLAAAHRAGALAIRGEREEARRSLEHLLAAAEELGQEFTVAHCLAALAEIACQDGDYPAMDRLARRAGTAQPHQDSPQSFQRAQAAALLAYGALVRGEPAECVTHAKRVGQLLGDAPARAARSLRLFAETLRGAAEFELGGWHSGLRRMRRARRRLGTSRSCPARHAVLCAVLEHRAALRLGAAGQAKEAVRWAAPALAGSGEELLVRARTQLRLGRHHGASSVLRSLAEDEAPMTLPWAAVEATLVGVQAALAAGAPERAARLLDDALRAAEPAGVRFPFVFAPPDLIGFLTSRLGALGGGERCAGEILAVRRGLRTPPMPEPLTERERGVLRLLPTQRSIDEIAEDLTVSPNTVKTHVRGIYAKLAVRSRREAVAIARERGLLDAEVPDFAG</sequence>
<dbReference type="SUPFAM" id="SSF46894">
    <property type="entry name" value="C-terminal effector domain of the bipartite response regulators"/>
    <property type="match status" value="1"/>
</dbReference>
<evidence type="ECO:0000256" key="2">
    <source>
        <dbReference type="ARBA" id="ARBA00023125"/>
    </source>
</evidence>
<dbReference type="Gene3D" id="3.40.50.300">
    <property type="entry name" value="P-loop containing nucleotide triphosphate hydrolases"/>
    <property type="match status" value="1"/>
</dbReference>
<dbReference type="InterPro" id="IPR059106">
    <property type="entry name" value="WHD_MalT"/>
</dbReference>
<reference evidence="6" key="1">
    <citation type="journal article" date="2019" name="Int. J. Syst. Evol. Microbiol.">
        <title>The Global Catalogue of Microorganisms (GCM) 10K type strain sequencing project: providing services to taxonomists for standard genome sequencing and annotation.</title>
        <authorList>
            <consortium name="The Broad Institute Genomics Platform"/>
            <consortium name="The Broad Institute Genome Sequencing Center for Infectious Disease"/>
            <person name="Wu L."/>
            <person name="Ma J."/>
        </authorList>
    </citation>
    <scope>NUCLEOTIDE SEQUENCE [LARGE SCALE GENOMIC DNA]</scope>
    <source>
        <strain evidence="6">CGMCC 4.7682</strain>
    </source>
</reference>
<dbReference type="InterPro" id="IPR036388">
    <property type="entry name" value="WH-like_DNA-bd_sf"/>
</dbReference>
<keyword evidence="6" id="KW-1185">Reference proteome</keyword>
<dbReference type="Pfam" id="PF00196">
    <property type="entry name" value="GerE"/>
    <property type="match status" value="1"/>
</dbReference>
<dbReference type="RefSeq" id="WP_377868498.1">
    <property type="nucleotide sequence ID" value="NZ_JBHMAY010000007.1"/>
</dbReference>
<evidence type="ECO:0000256" key="3">
    <source>
        <dbReference type="ARBA" id="ARBA00023163"/>
    </source>
</evidence>
<comment type="caution">
    <text evidence="5">The sequence shown here is derived from an EMBL/GenBank/DDBJ whole genome shotgun (WGS) entry which is preliminary data.</text>
</comment>
<dbReference type="PANTHER" id="PTHR44688:SF16">
    <property type="entry name" value="DNA-BINDING TRANSCRIPTIONAL ACTIVATOR DEVR_DOSR"/>
    <property type="match status" value="1"/>
</dbReference>
<dbReference type="Proteomes" id="UP001595764">
    <property type="component" value="Unassembled WGS sequence"/>
</dbReference>
<evidence type="ECO:0000313" key="6">
    <source>
        <dbReference type="Proteomes" id="UP001595764"/>
    </source>
</evidence>
<organism evidence="5 6">
    <name type="scientific">Amycolatopsis halotolerans</name>
    <dbReference type="NCBI Taxonomy" id="330083"/>
    <lineage>
        <taxon>Bacteria</taxon>
        <taxon>Bacillati</taxon>
        <taxon>Actinomycetota</taxon>
        <taxon>Actinomycetes</taxon>
        <taxon>Pseudonocardiales</taxon>
        <taxon>Pseudonocardiaceae</taxon>
        <taxon>Amycolatopsis</taxon>
    </lineage>
</organism>
<dbReference type="InterPro" id="IPR000792">
    <property type="entry name" value="Tscrpt_reg_LuxR_C"/>
</dbReference>
<keyword evidence="2" id="KW-0238">DNA-binding</keyword>
<dbReference type="CDD" id="cd06170">
    <property type="entry name" value="LuxR_C_like"/>
    <property type="match status" value="1"/>
</dbReference>
<dbReference type="Pfam" id="PF25873">
    <property type="entry name" value="WHD_MalT"/>
    <property type="match status" value="1"/>
</dbReference>
<evidence type="ECO:0000313" key="5">
    <source>
        <dbReference type="EMBL" id="MFC3510790.1"/>
    </source>
</evidence>
<feature type="domain" description="HTH luxR-type" evidence="4">
    <location>
        <begin position="810"/>
        <end position="875"/>
    </location>
</feature>
<keyword evidence="1" id="KW-0805">Transcription regulation</keyword>
<keyword evidence="3" id="KW-0804">Transcription</keyword>
<proteinExistence type="predicted"/>
<dbReference type="InterPro" id="IPR016032">
    <property type="entry name" value="Sig_transdc_resp-reg_C-effctor"/>
</dbReference>
<dbReference type="Gene3D" id="1.10.10.10">
    <property type="entry name" value="Winged helix-like DNA-binding domain superfamily/Winged helix DNA-binding domain"/>
    <property type="match status" value="1"/>
</dbReference>
<protein>
    <submittedName>
        <fullName evidence="5">LuxR C-terminal-related transcriptional regulator</fullName>
    </submittedName>
</protein>
<evidence type="ECO:0000256" key="1">
    <source>
        <dbReference type="ARBA" id="ARBA00023015"/>
    </source>
</evidence>
<dbReference type="PANTHER" id="PTHR44688">
    <property type="entry name" value="DNA-BINDING TRANSCRIPTIONAL ACTIVATOR DEVR_DOSR"/>
    <property type="match status" value="1"/>
</dbReference>
<accession>A0ABV7QFJ7</accession>
<dbReference type="SMART" id="SM00421">
    <property type="entry name" value="HTH_LUXR"/>
    <property type="match status" value="1"/>
</dbReference>
<name>A0ABV7QFJ7_9PSEU</name>
<dbReference type="PROSITE" id="PS50043">
    <property type="entry name" value="HTH_LUXR_2"/>
    <property type="match status" value="1"/>
</dbReference>
<gene>
    <name evidence="5" type="ORF">ACFORO_11490</name>
</gene>
<dbReference type="PRINTS" id="PR00038">
    <property type="entry name" value="HTHLUXR"/>
</dbReference>
<dbReference type="InterPro" id="IPR027417">
    <property type="entry name" value="P-loop_NTPase"/>
</dbReference>
<dbReference type="EMBL" id="JBHRWI010000015">
    <property type="protein sequence ID" value="MFC3510790.1"/>
    <property type="molecule type" value="Genomic_DNA"/>
</dbReference>
<evidence type="ECO:0000259" key="4">
    <source>
        <dbReference type="PROSITE" id="PS50043"/>
    </source>
</evidence>